<evidence type="ECO:0000256" key="1">
    <source>
        <dbReference type="ARBA" id="ARBA00007874"/>
    </source>
</evidence>
<dbReference type="Gene3D" id="3.10.20.30">
    <property type="match status" value="1"/>
</dbReference>
<dbReference type="AlphaFoldDB" id="A0A7R8WXM3"/>
<dbReference type="EMBL" id="OB677524">
    <property type="protein sequence ID" value="CAD7236241.1"/>
    <property type="molecule type" value="Genomic_DNA"/>
</dbReference>
<feature type="non-terminal residue" evidence="9">
    <location>
        <position position="167"/>
    </location>
</feature>
<dbReference type="InterPro" id="IPR036010">
    <property type="entry name" value="2Fe-2S_ferredoxin-like_sf"/>
</dbReference>
<evidence type="ECO:0000256" key="5">
    <source>
        <dbReference type="ARBA" id="ARBA00022982"/>
    </source>
</evidence>
<evidence type="ECO:0000313" key="9">
    <source>
        <dbReference type="EMBL" id="CAD7236241.1"/>
    </source>
</evidence>
<dbReference type="InterPro" id="IPR012675">
    <property type="entry name" value="Beta-grasp_dom_sf"/>
</dbReference>
<dbReference type="SUPFAM" id="SSF52343">
    <property type="entry name" value="Ferredoxin reductase-like, C-terminal NADP-linked domain"/>
    <property type="match status" value="1"/>
</dbReference>
<keyword evidence="4" id="KW-0479">Metal-binding</keyword>
<dbReference type="InterPro" id="IPR006058">
    <property type="entry name" value="2Fe2S_fd_BS"/>
</dbReference>
<dbReference type="PROSITE" id="PS51085">
    <property type="entry name" value="2FE2S_FER_2"/>
    <property type="match status" value="1"/>
</dbReference>
<keyword evidence="5" id="KW-0249">Electron transport</keyword>
<keyword evidence="2" id="KW-0813">Transport</keyword>
<evidence type="ECO:0000256" key="7">
    <source>
        <dbReference type="ARBA" id="ARBA00023014"/>
    </source>
</evidence>
<dbReference type="OrthoDB" id="1885901at2759"/>
<dbReference type="InterPro" id="IPR039261">
    <property type="entry name" value="FNR_nucleotide-bd"/>
</dbReference>
<protein>
    <submittedName>
        <fullName evidence="9">Uncharacterized protein</fullName>
    </submittedName>
</protein>
<dbReference type="PANTHER" id="PTHR43112:SF3">
    <property type="entry name" value="FERREDOXIN-2, CHLOROPLASTIC"/>
    <property type="match status" value="1"/>
</dbReference>
<dbReference type="InterPro" id="IPR001041">
    <property type="entry name" value="2Fe-2S_ferredoxin-type"/>
</dbReference>
<dbReference type="CDD" id="cd00207">
    <property type="entry name" value="fer2"/>
    <property type="match status" value="1"/>
</dbReference>
<dbReference type="GO" id="GO:0051537">
    <property type="term" value="F:2 iron, 2 sulfur cluster binding"/>
    <property type="evidence" value="ECO:0007669"/>
    <property type="project" value="UniProtKB-KW"/>
</dbReference>
<evidence type="ECO:0000256" key="2">
    <source>
        <dbReference type="ARBA" id="ARBA00022448"/>
    </source>
</evidence>
<evidence type="ECO:0000256" key="8">
    <source>
        <dbReference type="ARBA" id="ARBA00034078"/>
    </source>
</evidence>
<evidence type="ECO:0000256" key="6">
    <source>
        <dbReference type="ARBA" id="ARBA00023004"/>
    </source>
</evidence>
<dbReference type="GO" id="GO:0046872">
    <property type="term" value="F:metal ion binding"/>
    <property type="evidence" value="ECO:0007669"/>
    <property type="project" value="UniProtKB-KW"/>
</dbReference>
<proteinExistence type="inferred from homology"/>
<dbReference type="Pfam" id="PF00111">
    <property type="entry name" value="Fer2"/>
    <property type="match status" value="1"/>
</dbReference>
<dbReference type="Gene3D" id="3.40.50.80">
    <property type="entry name" value="Nucleotide-binding domain of ferredoxin-NADP reductase (FNR) module"/>
    <property type="match status" value="1"/>
</dbReference>
<sequence>MTDAFHKGKISWNGWTGRIDAQKVDTFLKDHPNPYDEAEYFVCGPGEMLDVVEDRLKTKGIDDKKIHTERFTIVKPGDVKRNTGTAGAVIHVELDGEELTLPVATGKTILDALLDAKKEAPYSCMSGSCSTCMAKVTLGRIEMDVCHALDDDEIEEGYILTCQAHPK</sequence>
<dbReference type="PANTHER" id="PTHR43112">
    <property type="entry name" value="FERREDOXIN"/>
    <property type="match status" value="1"/>
</dbReference>
<keyword evidence="7" id="KW-0411">Iron-sulfur</keyword>
<evidence type="ECO:0000256" key="3">
    <source>
        <dbReference type="ARBA" id="ARBA00022714"/>
    </source>
</evidence>
<keyword evidence="6" id="KW-0408">Iron</keyword>
<comment type="cofactor">
    <cofactor evidence="8">
        <name>[2Fe-2S] cluster</name>
        <dbReference type="ChEBI" id="CHEBI:190135"/>
    </cofactor>
</comment>
<keyword evidence="3" id="KW-0001">2Fe-2S</keyword>
<reference evidence="9" key="1">
    <citation type="submission" date="2020-11" db="EMBL/GenBank/DDBJ databases">
        <authorList>
            <person name="Tran Van P."/>
        </authorList>
    </citation>
    <scope>NUCLEOTIDE SEQUENCE</scope>
</reference>
<organism evidence="9">
    <name type="scientific">Cyprideis torosa</name>
    <dbReference type="NCBI Taxonomy" id="163714"/>
    <lineage>
        <taxon>Eukaryota</taxon>
        <taxon>Metazoa</taxon>
        <taxon>Ecdysozoa</taxon>
        <taxon>Arthropoda</taxon>
        <taxon>Crustacea</taxon>
        <taxon>Oligostraca</taxon>
        <taxon>Ostracoda</taxon>
        <taxon>Podocopa</taxon>
        <taxon>Podocopida</taxon>
        <taxon>Cytherocopina</taxon>
        <taxon>Cytheroidea</taxon>
        <taxon>Cytherideidae</taxon>
        <taxon>Cyprideis</taxon>
    </lineage>
</organism>
<evidence type="ECO:0000256" key="4">
    <source>
        <dbReference type="ARBA" id="ARBA00022723"/>
    </source>
</evidence>
<gene>
    <name evidence="9" type="ORF">CTOB1V02_LOCUS14056</name>
</gene>
<name>A0A7R8WXM3_9CRUS</name>
<comment type="similarity">
    <text evidence="1">Belongs to the 2Fe2S plant-type ferredoxin family.</text>
</comment>
<dbReference type="PROSITE" id="PS00197">
    <property type="entry name" value="2FE2S_FER_1"/>
    <property type="match status" value="1"/>
</dbReference>
<dbReference type="SUPFAM" id="SSF54292">
    <property type="entry name" value="2Fe-2S ferredoxin-like"/>
    <property type="match status" value="1"/>
</dbReference>
<accession>A0A7R8WXM3</accession>